<evidence type="ECO:0000313" key="1">
    <source>
        <dbReference type="EMBL" id="NMW65647.1"/>
    </source>
</evidence>
<protein>
    <submittedName>
        <fullName evidence="1">Uncharacterized protein</fullName>
    </submittedName>
</protein>
<accession>A0A7Y0U2L3</accession>
<organism evidence="1 4">
    <name type="scientific">Mobiluncus mulieris</name>
    <dbReference type="NCBI Taxonomy" id="2052"/>
    <lineage>
        <taxon>Bacteria</taxon>
        <taxon>Bacillati</taxon>
        <taxon>Actinomycetota</taxon>
        <taxon>Actinomycetes</taxon>
        <taxon>Actinomycetales</taxon>
        <taxon>Actinomycetaceae</taxon>
        <taxon>Mobiluncus</taxon>
    </lineage>
</organism>
<gene>
    <name evidence="2" type="ORF">HHJ77_05285</name>
    <name evidence="1" type="ORF">HHJ78_08990</name>
</gene>
<evidence type="ECO:0000313" key="2">
    <source>
        <dbReference type="EMBL" id="NMX03348.1"/>
    </source>
</evidence>
<dbReference type="Proteomes" id="UP000575397">
    <property type="component" value="Unassembled WGS sequence"/>
</dbReference>
<evidence type="ECO:0000313" key="3">
    <source>
        <dbReference type="Proteomes" id="UP000575397"/>
    </source>
</evidence>
<dbReference type="Proteomes" id="UP000578252">
    <property type="component" value="Unassembled WGS sequence"/>
</dbReference>
<proteinExistence type="predicted"/>
<dbReference type="AlphaFoldDB" id="A0A7Y0U2L3"/>
<sequence length="74" mass="8112">MDAGEFEIRDSAYKHGINESDIRHALRNPLAARWGNHDTYLLIGAASDGSVLEIGFGTTGAIVHAMKARAKYWP</sequence>
<evidence type="ECO:0000313" key="4">
    <source>
        <dbReference type="Proteomes" id="UP000578252"/>
    </source>
</evidence>
<comment type="caution">
    <text evidence="1">The sequence shown here is derived from an EMBL/GenBank/DDBJ whole genome shotgun (WGS) entry which is preliminary data.</text>
</comment>
<dbReference type="EMBL" id="JABCUS010000009">
    <property type="protein sequence ID" value="NMX03348.1"/>
    <property type="molecule type" value="Genomic_DNA"/>
</dbReference>
<name>A0A7Y0U2L3_9ACTO</name>
<dbReference type="EMBL" id="JABCUR010000008">
    <property type="protein sequence ID" value="NMW65647.1"/>
    <property type="molecule type" value="Genomic_DNA"/>
</dbReference>
<dbReference type="RefSeq" id="WP_169762562.1">
    <property type="nucleotide sequence ID" value="NZ_JABCUR010000008.1"/>
</dbReference>
<reference evidence="3 4" key="1">
    <citation type="submission" date="2020-04" db="EMBL/GenBank/DDBJ databases">
        <title>Antimicrobial susceptibility and clonality of vaginal-derived multi-drug resistant Mobiluncus isolates in China.</title>
        <authorList>
            <person name="Zhang X."/>
        </authorList>
    </citation>
    <scope>NUCLEOTIDE SEQUENCE [LARGE SCALE GENOMIC DNA]</scope>
    <source>
        <strain evidence="2 3">12</strain>
        <strain evidence="1 4">13</strain>
    </source>
</reference>